<protein>
    <submittedName>
        <fullName evidence="1">11312_t:CDS:1</fullName>
    </submittedName>
</protein>
<proteinExistence type="predicted"/>
<gene>
    <name evidence="1" type="ORF">SCALOS_LOCUS5000</name>
</gene>
<keyword evidence="2" id="KW-1185">Reference proteome</keyword>
<comment type="caution">
    <text evidence="1">The sequence shown here is derived from an EMBL/GenBank/DDBJ whole genome shotgun (WGS) entry which is preliminary data.</text>
</comment>
<dbReference type="Proteomes" id="UP000789860">
    <property type="component" value="Unassembled WGS sequence"/>
</dbReference>
<reference evidence="1" key="1">
    <citation type="submission" date="2021-06" db="EMBL/GenBank/DDBJ databases">
        <authorList>
            <person name="Kallberg Y."/>
            <person name="Tangrot J."/>
            <person name="Rosling A."/>
        </authorList>
    </citation>
    <scope>NUCLEOTIDE SEQUENCE</scope>
    <source>
        <strain evidence="1">AU212A</strain>
    </source>
</reference>
<evidence type="ECO:0000313" key="1">
    <source>
        <dbReference type="EMBL" id="CAG8545578.1"/>
    </source>
</evidence>
<evidence type="ECO:0000313" key="2">
    <source>
        <dbReference type="Proteomes" id="UP000789860"/>
    </source>
</evidence>
<accession>A0ACA9LQU0</accession>
<sequence>EKYQKTYSLLYDEDIQNKIVQFLNSNKFQLNISQICNYIIDEIFPSVRIKTKKTISKRIVQRWLGKLGWKYQHYQKGLYIDGHERADVIEHRYIFLEHIKQFELLMPSWLDNLTQQINPVLPKNEKLHILVTHDKTRPSSKQPLCPKSLGGSLMVSEFLCDTISRLQLNNIHKELNSQLLSKEQIPNEACCIIHPNAHRDSYWTREDVANQLKNKAIPIFKAMHPNCIAVFAFDNNNNHEAFAKDALVQEIVFSDETLKGMHKVLEEREPDFMNQKSLLEEIVEKAGHKIIFYPKFYCELNYIENYWGATKRYIRANCNYSFNTLKNTVSAALESVSLIQIR</sequence>
<organism evidence="1 2">
    <name type="scientific">Scutellospora calospora</name>
    <dbReference type="NCBI Taxonomy" id="85575"/>
    <lineage>
        <taxon>Eukaryota</taxon>
        <taxon>Fungi</taxon>
        <taxon>Fungi incertae sedis</taxon>
        <taxon>Mucoromycota</taxon>
        <taxon>Glomeromycotina</taxon>
        <taxon>Glomeromycetes</taxon>
        <taxon>Diversisporales</taxon>
        <taxon>Gigasporaceae</taxon>
        <taxon>Scutellospora</taxon>
    </lineage>
</organism>
<dbReference type="EMBL" id="CAJVPM010007419">
    <property type="protein sequence ID" value="CAG8545578.1"/>
    <property type="molecule type" value="Genomic_DNA"/>
</dbReference>
<feature type="non-terminal residue" evidence="1">
    <location>
        <position position="1"/>
    </location>
</feature>
<name>A0ACA9LQU0_9GLOM</name>